<dbReference type="EMBL" id="BEYU01000006">
    <property type="protein sequence ID" value="GBG24593.1"/>
    <property type="molecule type" value="Genomic_DNA"/>
</dbReference>
<feature type="compositionally biased region" description="Polar residues" evidence="1">
    <location>
        <begin position="614"/>
        <end position="627"/>
    </location>
</feature>
<evidence type="ECO:0000256" key="1">
    <source>
        <dbReference type="SAM" id="MobiDB-lite"/>
    </source>
</evidence>
<keyword evidence="2" id="KW-0732">Signal</keyword>
<gene>
    <name evidence="3" type="ORF">FCC1311_008122</name>
</gene>
<feature type="region of interest" description="Disordered" evidence="1">
    <location>
        <begin position="609"/>
        <end position="635"/>
    </location>
</feature>
<dbReference type="InterPro" id="IPR052842">
    <property type="entry name" value="ER_Co-chaperone"/>
</dbReference>
<feature type="compositionally biased region" description="Basic and acidic residues" evidence="1">
    <location>
        <begin position="814"/>
        <end position="854"/>
    </location>
</feature>
<dbReference type="PANTHER" id="PTHR45184:SF1">
    <property type="entry name" value="DNAJ PROTEIN ERDJ3A"/>
    <property type="match status" value="1"/>
</dbReference>
<feature type="signal peptide" evidence="2">
    <location>
        <begin position="1"/>
        <end position="26"/>
    </location>
</feature>
<sequence>MVRRSVRAATLAKMAIASLLCAVVAASEEAAAAAAGADAAAEAGTTDAALVQSLTGEDLDSQVYRSREAWAVLVTASQGCPQCQTLEALLETTARSSNGLAKFATVDVLDAANVKALGGNLAQLGLPQLRLYVEPGQRNAYKKDEFYREFHMYSGHDNARAIKRFLQDAILKEAPVEVVTGANFSQWAEQVQDSGKGGALMLSTKKQPSATVAALARLAQGASIPVAQYSNFEAGSEEASTVEAIIGGAGEGVPRLAAFKPSEKTWVSLDLSTGKSTGLQDLANFLEADAGLDLLRSGAGESRQGGKAGSSGQAEDQAKSNALASGLVTSLAQLRDEVLSQKMPIVLAARVSGNAQTPPDWDKLRAKSHGVTMVQVHCDSLKEKEGAEHASATEALCPPADAKDLLHEEGSAWAVTEWDFVRKSSASDDEDEDLRGFDSGARTDSLTEARSKALASIPDVVMKLPDGSMLQNFISMAVQSHLLPVVLLGNKPDPPAMLVSAAAAAEGLALIAYRANPSADELQTSFGMPLGISVPQLVAIGTEKVPGKDELRMMISLYDRQAYGKFSYQRMLGFMIQVAQMTKDEDAQRALHAWVRTHGVSLGVRIQGEETGEETLSQTESFQSETGASGPLDDASKDMAVISSAEDWARLCPEDGSSPQLLCAIGFLDGNPLNADLDMQKALLQGSREKLLGTPSGAAKLRFMWVDATCHESFLSGFQMDASGLPTLGVYHPRKRIFFRMFQGLSAANAEKFLISIASGFGKNSETLDARPGFGENVDCASLPSRASTSGHSGAANEASMEGDEDEDEDDFLAEIRAEEEAERKRRKLEVKAEMELLKEEKRKKAEQEKKEAEAEAAAASAAKARRRRRRRRRKAAKDEL</sequence>
<accession>A0A2R5G7Y1</accession>
<protein>
    <recommendedName>
        <fullName evidence="5">Thioredoxin domain-containing protein</fullName>
    </recommendedName>
</protein>
<evidence type="ECO:0000313" key="4">
    <source>
        <dbReference type="Proteomes" id="UP000241890"/>
    </source>
</evidence>
<keyword evidence="4" id="KW-1185">Reference proteome</keyword>
<dbReference type="InterPro" id="IPR036249">
    <property type="entry name" value="Thioredoxin-like_sf"/>
</dbReference>
<dbReference type="Proteomes" id="UP000241890">
    <property type="component" value="Unassembled WGS sequence"/>
</dbReference>
<dbReference type="InParanoid" id="A0A2R5G7Y1"/>
<feature type="compositionally biased region" description="Acidic residues" evidence="1">
    <location>
        <begin position="801"/>
        <end position="813"/>
    </location>
</feature>
<feature type="region of interest" description="Disordered" evidence="1">
    <location>
        <begin position="297"/>
        <end position="317"/>
    </location>
</feature>
<feature type="compositionally biased region" description="Basic residues" evidence="1">
    <location>
        <begin position="864"/>
        <end position="881"/>
    </location>
</feature>
<evidence type="ECO:0000256" key="2">
    <source>
        <dbReference type="SAM" id="SignalP"/>
    </source>
</evidence>
<feature type="region of interest" description="Disordered" evidence="1">
    <location>
        <begin position="779"/>
        <end position="881"/>
    </location>
</feature>
<dbReference type="PANTHER" id="PTHR45184">
    <property type="entry name" value="DNAJ PROTEIN ERDJ3A"/>
    <property type="match status" value="1"/>
</dbReference>
<evidence type="ECO:0008006" key="5">
    <source>
        <dbReference type="Google" id="ProtNLM"/>
    </source>
</evidence>
<proteinExistence type="predicted"/>
<dbReference type="AlphaFoldDB" id="A0A2R5G7Y1"/>
<comment type="caution">
    <text evidence="3">The sequence shown here is derived from an EMBL/GenBank/DDBJ whole genome shotgun (WGS) entry which is preliminary data.</text>
</comment>
<feature type="chain" id="PRO_5015358181" description="Thioredoxin domain-containing protein" evidence="2">
    <location>
        <begin position="27"/>
        <end position="881"/>
    </location>
</feature>
<dbReference type="SUPFAM" id="SSF52833">
    <property type="entry name" value="Thioredoxin-like"/>
    <property type="match status" value="1"/>
</dbReference>
<evidence type="ECO:0000313" key="3">
    <source>
        <dbReference type="EMBL" id="GBG24593.1"/>
    </source>
</evidence>
<name>A0A2R5G7Y1_9STRA</name>
<dbReference type="Gene3D" id="3.40.30.10">
    <property type="entry name" value="Glutaredoxin"/>
    <property type="match status" value="1"/>
</dbReference>
<reference evidence="3 4" key="1">
    <citation type="submission" date="2017-12" db="EMBL/GenBank/DDBJ databases">
        <title>Sequencing, de novo assembly and annotation of complete genome of a new Thraustochytrid species, strain FCC1311.</title>
        <authorList>
            <person name="Sedici K."/>
            <person name="Godart F."/>
            <person name="Aiese Cigliano R."/>
            <person name="Sanseverino W."/>
            <person name="Barakat M."/>
            <person name="Ortet P."/>
            <person name="Marechal E."/>
            <person name="Cagnac O."/>
            <person name="Amato A."/>
        </authorList>
    </citation>
    <scope>NUCLEOTIDE SEQUENCE [LARGE SCALE GENOMIC DNA]</scope>
</reference>
<organism evidence="3 4">
    <name type="scientific">Hondaea fermentalgiana</name>
    <dbReference type="NCBI Taxonomy" id="2315210"/>
    <lineage>
        <taxon>Eukaryota</taxon>
        <taxon>Sar</taxon>
        <taxon>Stramenopiles</taxon>
        <taxon>Bigyra</taxon>
        <taxon>Labyrinthulomycetes</taxon>
        <taxon>Thraustochytrida</taxon>
        <taxon>Thraustochytriidae</taxon>
        <taxon>Hondaea</taxon>
    </lineage>
</organism>